<feature type="compositionally biased region" description="Acidic residues" evidence="1">
    <location>
        <begin position="25"/>
        <end position="43"/>
    </location>
</feature>
<reference evidence="2" key="1">
    <citation type="journal article" date="2014" name="Front. Microbiol.">
        <title>High frequency of phylogenetically diverse reductive dehalogenase-homologous genes in deep subseafloor sedimentary metagenomes.</title>
        <authorList>
            <person name="Kawai M."/>
            <person name="Futagami T."/>
            <person name="Toyoda A."/>
            <person name="Takaki Y."/>
            <person name="Nishi S."/>
            <person name="Hori S."/>
            <person name="Arai W."/>
            <person name="Tsubouchi T."/>
            <person name="Morono Y."/>
            <person name="Uchiyama I."/>
            <person name="Ito T."/>
            <person name="Fujiyama A."/>
            <person name="Inagaki F."/>
            <person name="Takami H."/>
        </authorList>
    </citation>
    <scope>NUCLEOTIDE SEQUENCE</scope>
    <source>
        <strain evidence="2">Expedition CK06-06</strain>
    </source>
</reference>
<sequence>AYCYDEDPAKGNTESFNLWSYGADGENDSTDPDADCDDDIINW</sequence>
<organism evidence="2">
    <name type="scientific">marine sediment metagenome</name>
    <dbReference type="NCBI Taxonomy" id="412755"/>
    <lineage>
        <taxon>unclassified sequences</taxon>
        <taxon>metagenomes</taxon>
        <taxon>ecological metagenomes</taxon>
    </lineage>
</organism>
<proteinExistence type="predicted"/>
<comment type="caution">
    <text evidence="2">The sequence shown here is derived from an EMBL/GenBank/DDBJ whole genome shotgun (WGS) entry which is preliminary data.</text>
</comment>
<name>X0TK00_9ZZZZ</name>
<dbReference type="AlphaFoldDB" id="X0TK00"/>
<feature type="region of interest" description="Disordered" evidence="1">
    <location>
        <begin position="23"/>
        <end position="43"/>
    </location>
</feature>
<evidence type="ECO:0000313" key="2">
    <source>
        <dbReference type="EMBL" id="GAF87601.1"/>
    </source>
</evidence>
<protein>
    <submittedName>
        <fullName evidence="2">Uncharacterized protein</fullName>
    </submittedName>
</protein>
<dbReference type="EMBL" id="BARS01015161">
    <property type="protein sequence ID" value="GAF87601.1"/>
    <property type="molecule type" value="Genomic_DNA"/>
</dbReference>
<feature type="non-terminal residue" evidence="2">
    <location>
        <position position="1"/>
    </location>
</feature>
<accession>X0TK00</accession>
<gene>
    <name evidence="2" type="ORF">S01H1_25147</name>
</gene>
<evidence type="ECO:0000256" key="1">
    <source>
        <dbReference type="SAM" id="MobiDB-lite"/>
    </source>
</evidence>